<keyword evidence="2" id="KW-1185">Reference proteome</keyword>
<reference evidence="1 2" key="1">
    <citation type="submission" date="2019-06" db="EMBL/GenBank/DDBJ databases">
        <title>Genomic Encyclopedia of Type Strains, Phase IV (KMG-V): Genome sequencing to study the core and pangenomes of soil and plant-associated prokaryotes.</title>
        <authorList>
            <person name="Whitman W."/>
        </authorList>
    </citation>
    <scope>NUCLEOTIDE SEQUENCE [LARGE SCALE GENOMIC DNA]</scope>
    <source>
        <strain evidence="1 2">BR 10556</strain>
    </source>
</reference>
<protein>
    <submittedName>
        <fullName evidence="1">Uncharacterized protein</fullName>
    </submittedName>
</protein>
<sequence length="107" mass="11845">MDLRALLSIPYLLEAEAVETEPGEWLVRLAYPELPGCTAEGVVVEDVLKDLERQRIEMIVGLVEAGKQPPIPRQPLASSDPLWTARDLGLSDRVATLLDARPTQNRT</sequence>
<dbReference type="Proteomes" id="UP000315914">
    <property type="component" value="Unassembled WGS sequence"/>
</dbReference>
<comment type="caution">
    <text evidence="1">The sequence shown here is derived from an EMBL/GenBank/DDBJ whole genome shotgun (WGS) entry which is preliminary data.</text>
</comment>
<dbReference type="EMBL" id="VITW01000003">
    <property type="protein sequence ID" value="TWB78745.1"/>
    <property type="molecule type" value="Genomic_DNA"/>
</dbReference>
<accession>A0A560K5W1</accession>
<proteinExistence type="predicted"/>
<dbReference type="InterPro" id="IPR035069">
    <property type="entry name" value="TTHA1013/TTHA0281-like"/>
</dbReference>
<evidence type="ECO:0000313" key="1">
    <source>
        <dbReference type="EMBL" id="TWB78745.1"/>
    </source>
</evidence>
<dbReference type="SUPFAM" id="SSF143100">
    <property type="entry name" value="TTHA1013/TTHA0281-like"/>
    <property type="match status" value="1"/>
</dbReference>
<gene>
    <name evidence="1" type="ORF">FBZ95_103591</name>
</gene>
<dbReference type="OrthoDB" id="5195850at2"/>
<name>A0A560K5W1_9BRAD</name>
<dbReference type="STRING" id="1399419.A5906_38545"/>
<dbReference type="RefSeq" id="WP_080137127.1">
    <property type="nucleotide sequence ID" value="NZ_LWIG01000014.1"/>
</dbReference>
<dbReference type="AlphaFoldDB" id="A0A560K5W1"/>
<organism evidence="1 2">
    <name type="scientific">Bradyrhizobium sacchari</name>
    <dbReference type="NCBI Taxonomy" id="1399419"/>
    <lineage>
        <taxon>Bacteria</taxon>
        <taxon>Pseudomonadati</taxon>
        <taxon>Pseudomonadota</taxon>
        <taxon>Alphaproteobacteria</taxon>
        <taxon>Hyphomicrobiales</taxon>
        <taxon>Nitrobacteraceae</taxon>
        <taxon>Bradyrhizobium</taxon>
    </lineage>
</organism>
<evidence type="ECO:0000313" key="2">
    <source>
        <dbReference type="Proteomes" id="UP000315914"/>
    </source>
</evidence>